<dbReference type="NCBIfam" id="TIGR01494">
    <property type="entry name" value="ATPase_P-type"/>
    <property type="match status" value="1"/>
</dbReference>
<dbReference type="CDD" id="cd02094">
    <property type="entry name" value="P-type_ATPase_Cu-like"/>
    <property type="match status" value="1"/>
</dbReference>
<feature type="transmembrane region" description="Helical" evidence="10">
    <location>
        <begin position="910"/>
        <end position="929"/>
    </location>
</feature>
<sequence>MEYNIEGMGCRGCANTVQKKLSEVAGVTAVTVDFATKKATVETDREIPFEALEKALEGTHYSIHQASNSEGSGVFYCPMHCEGDKTYDHPGDCPICGMHLVEQVGGAQHQHHHHEETPKKAKGSGVFYCPMHCEGDKTYDHPGDCPVCGMHLVEQVGGAQQQHHHHEESPKKTKGSGVFYCPMHCEGDKTYDHPGDCPICGMDLVEQVGGAQQHHHHQESPKKVKGNGVFYCPMHCEGNKTYDHPGDCPVCGMDLVEQVSTEAPEGESSEEQKRKKLRRHFWGAVAFTLPIFIIAMIGMWHNNPLYELMPVSAWNWVQFALSLPVVFYFCWIFFERAWRSIKTLHFNMFTLIGIGAGVAWLFSVVGLLVPDMFPEQFKEHGSVHLYFEAATVILTLVLLGQVLEADAHSRTQGAIKKLLNLAPNEATKIVHGEEIRVSIEEVTLGDLLRVKPGEKIPVDGVITEGNASIDESMITGEPIPAEKGVGSKVSAGTLNGAQSFVMKAEKVGSDTLLSQIVQLVQQASSSRAPIQNLADKIASYFVPIVITISVITFIVWSVLGSENAYIYALLNAVAVLIIACPCALGLATPMSVMVGVGRGAQHGILIRNAEALEVMNKVNTLVIDKTGTLTEGKPSVSEVFTFGNRSEKDLLQVLYSLNQHSEHPLAKATNTYTQAQGATPLPFTNFEALAGRGVKASYEEKNYFFGNERLMEEIGASLSKEIQTVVKTAQAAGKTVSLLAIEKEIIGVVTITDRVKISTVQALQELQDLGVEIVMLTGDNPTTAAAIAKEIGISNYKAGMLPQNKQEEVKRLQTEGKIVAMAGDGINDAPALAQANVGIAMGTGTDIAIESAEITLVKGDLNGIAKAKKLSKAVMKNIRENLFFALVYNAVGIPVAAGVLYPIFGILLSPMLGALAMSFSSVSVISNALRLRRTKL</sequence>
<feature type="transmembrane region" description="Helical" evidence="10">
    <location>
        <begin position="381"/>
        <end position="403"/>
    </location>
</feature>
<dbReference type="Pfam" id="PF19335">
    <property type="entry name" value="HMBD"/>
    <property type="match status" value="4"/>
</dbReference>
<dbReference type="SFLD" id="SFLDF00027">
    <property type="entry name" value="p-type_atpase"/>
    <property type="match status" value="1"/>
</dbReference>
<keyword evidence="3 10" id="KW-0812">Transmembrane</keyword>
<feature type="transmembrane region" description="Helical" evidence="10">
    <location>
        <begin position="882"/>
        <end position="904"/>
    </location>
</feature>
<evidence type="ECO:0000256" key="5">
    <source>
        <dbReference type="ARBA" id="ARBA00022741"/>
    </source>
</evidence>
<dbReference type="PANTHER" id="PTHR43520">
    <property type="entry name" value="ATP7, ISOFORM B"/>
    <property type="match status" value="1"/>
</dbReference>
<dbReference type="Proteomes" id="UP000641139">
    <property type="component" value="Unassembled WGS sequence"/>
</dbReference>
<dbReference type="InterPro" id="IPR045800">
    <property type="entry name" value="HMBD"/>
</dbReference>
<comment type="subcellular location">
    <subcellularLocation>
        <location evidence="10">Cell membrane</location>
    </subcellularLocation>
    <subcellularLocation>
        <location evidence="1">Endomembrane system</location>
        <topology evidence="1">Multi-pass membrane protein</topology>
    </subcellularLocation>
</comment>
<dbReference type="InterPro" id="IPR036412">
    <property type="entry name" value="HAD-like_sf"/>
</dbReference>
<dbReference type="PROSITE" id="PS50846">
    <property type="entry name" value="HMA_2"/>
    <property type="match status" value="1"/>
</dbReference>
<dbReference type="Pfam" id="PF00403">
    <property type="entry name" value="HMA"/>
    <property type="match status" value="1"/>
</dbReference>
<dbReference type="InterPro" id="IPR006121">
    <property type="entry name" value="HMA_dom"/>
</dbReference>
<dbReference type="PRINTS" id="PR00119">
    <property type="entry name" value="CATATPASE"/>
</dbReference>
<comment type="caution">
    <text evidence="12">The sequence shown here is derived from an EMBL/GenBank/DDBJ whole genome shotgun (WGS) entry which is preliminary data.</text>
</comment>
<reference evidence="12 13" key="1">
    <citation type="journal article" date="2021" name="Int. J. Syst. Evol. Microbiol.">
        <title>Capnocytophaga periodontitidis sp. nov., isolated from subgingival plaque of periodontitis patient.</title>
        <authorList>
            <person name="Zhang Y."/>
            <person name="Qiao D."/>
            <person name="Shi W."/>
            <person name="Wu D."/>
            <person name="Cai M."/>
        </authorList>
    </citation>
    <scope>NUCLEOTIDE SEQUENCE [LARGE SCALE GENOMIC DNA]</scope>
    <source>
        <strain evidence="12 13">051621</strain>
    </source>
</reference>
<dbReference type="InterPro" id="IPR017969">
    <property type="entry name" value="Heavy-metal-associated_CS"/>
</dbReference>
<dbReference type="Gene3D" id="2.70.150.10">
    <property type="entry name" value="Calcium-transporting ATPase, cytoplasmic transduction domain A"/>
    <property type="match status" value="1"/>
</dbReference>
<dbReference type="EMBL" id="JAEFDC010000013">
    <property type="protein sequence ID" value="MBI1647804.1"/>
    <property type="molecule type" value="Genomic_DNA"/>
</dbReference>
<feature type="domain" description="HMA" evidence="11">
    <location>
        <begin position="1"/>
        <end position="64"/>
    </location>
</feature>
<evidence type="ECO:0000259" key="11">
    <source>
        <dbReference type="PROSITE" id="PS50846"/>
    </source>
</evidence>
<evidence type="ECO:0000256" key="8">
    <source>
        <dbReference type="ARBA" id="ARBA00022989"/>
    </source>
</evidence>
<feature type="transmembrane region" description="Helical" evidence="10">
    <location>
        <begin position="537"/>
        <end position="559"/>
    </location>
</feature>
<evidence type="ECO:0000256" key="3">
    <source>
        <dbReference type="ARBA" id="ARBA00022692"/>
    </source>
</evidence>
<dbReference type="SUPFAM" id="SSF81665">
    <property type="entry name" value="Calcium ATPase, transmembrane domain M"/>
    <property type="match status" value="1"/>
</dbReference>
<accession>A0ABS0SRI9</accession>
<dbReference type="NCBIfam" id="TIGR01511">
    <property type="entry name" value="ATPase-IB1_Cu"/>
    <property type="match status" value="1"/>
</dbReference>
<proteinExistence type="inferred from homology"/>
<feature type="transmembrane region" description="Helical" evidence="10">
    <location>
        <begin position="565"/>
        <end position="588"/>
    </location>
</feature>
<dbReference type="PROSITE" id="PS00154">
    <property type="entry name" value="ATPASE_E1_E2"/>
    <property type="match status" value="1"/>
</dbReference>
<keyword evidence="4 10" id="KW-0479">Metal-binding</keyword>
<dbReference type="Gene3D" id="3.40.50.1000">
    <property type="entry name" value="HAD superfamily/HAD-like"/>
    <property type="match status" value="1"/>
</dbReference>
<organism evidence="12 13">
    <name type="scientific">Capnocytophaga periodontitidis</name>
    <dbReference type="NCBI Taxonomy" id="2795027"/>
    <lineage>
        <taxon>Bacteria</taxon>
        <taxon>Pseudomonadati</taxon>
        <taxon>Bacteroidota</taxon>
        <taxon>Flavobacteriia</taxon>
        <taxon>Flavobacteriales</taxon>
        <taxon>Flavobacteriaceae</taxon>
        <taxon>Capnocytophaga</taxon>
    </lineage>
</organism>
<feature type="transmembrane region" description="Helical" evidence="10">
    <location>
        <begin position="313"/>
        <end position="334"/>
    </location>
</feature>
<dbReference type="InterPro" id="IPR018303">
    <property type="entry name" value="ATPase_P-typ_P_site"/>
</dbReference>
<keyword evidence="6 10" id="KW-0067">ATP-binding</keyword>
<protein>
    <submittedName>
        <fullName evidence="12">Copper-translocating P-type ATPase</fullName>
    </submittedName>
</protein>
<dbReference type="SUPFAM" id="SSF56784">
    <property type="entry name" value="HAD-like"/>
    <property type="match status" value="1"/>
</dbReference>
<comment type="similarity">
    <text evidence="2 10">Belongs to the cation transport ATPase (P-type) (TC 3.A.3) family. Type IB subfamily.</text>
</comment>
<dbReference type="SFLD" id="SFLDS00003">
    <property type="entry name" value="Haloacid_Dehalogenase"/>
    <property type="match status" value="1"/>
</dbReference>
<gene>
    <name evidence="12" type="ORF">I7X30_12170</name>
</gene>
<keyword evidence="13" id="KW-1185">Reference proteome</keyword>
<dbReference type="InterPro" id="IPR008250">
    <property type="entry name" value="ATPase_P-typ_transduc_dom_A_sf"/>
</dbReference>
<dbReference type="Pfam" id="PF00122">
    <property type="entry name" value="E1-E2_ATPase"/>
    <property type="match status" value="1"/>
</dbReference>
<dbReference type="InterPro" id="IPR044492">
    <property type="entry name" value="P_typ_ATPase_HD_dom"/>
</dbReference>
<evidence type="ECO:0000256" key="10">
    <source>
        <dbReference type="RuleBase" id="RU362081"/>
    </source>
</evidence>
<dbReference type="InterPro" id="IPR059000">
    <property type="entry name" value="ATPase_P-type_domA"/>
</dbReference>
<dbReference type="InterPro" id="IPR013087">
    <property type="entry name" value="Znf_C2H2_type"/>
</dbReference>
<dbReference type="NCBIfam" id="TIGR01525">
    <property type="entry name" value="ATPase-IB_hvy"/>
    <property type="match status" value="1"/>
</dbReference>
<dbReference type="PRINTS" id="PR00943">
    <property type="entry name" value="CUATPASE"/>
</dbReference>
<dbReference type="RefSeq" id="WP_198467377.1">
    <property type="nucleotide sequence ID" value="NZ_JAEFDC010000013.1"/>
</dbReference>
<evidence type="ECO:0000256" key="7">
    <source>
        <dbReference type="ARBA" id="ARBA00022967"/>
    </source>
</evidence>
<evidence type="ECO:0000313" key="13">
    <source>
        <dbReference type="Proteomes" id="UP000641139"/>
    </source>
</evidence>
<dbReference type="InterPro" id="IPR023298">
    <property type="entry name" value="ATPase_P-typ_TM_dom_sf"/>
</dbReference>
<dbReference type="PANTHER" id="PTHR43520:SF8">
    <property type="entry name" value="P-TYPE CU(+) TRANSPORTER"/>
    <property type="match status" value="1"/>
</dbReference>
<name>A0ABS0SRI9_9FLAO</name>
<keyword evidence="7" id="KW-1278">Translocase</keyword>
<dbReference type="SUPFAM" id="SSF55008">
    <property type="entry name" value="HMA, heavy metal-associated domain"/>
    <property type="match status" value="1"/>
</dbReference>
<evidence type="ECO:0000313" key="12">
    <source>
        <dbReference type="EMBL" id="MBI1647804.1"/>
    </source>
</evidence>
<dbReference type="Pfam" id="PF00702">
    <property type="entry name" value="Hydrolase"/>
    <property type="match status" value="1"/>
</dbReference>
<dbReference type="InterPro" id="IPR036163">
    <property type="entry name" value="HMA_dom_sf"/>
</dbReference>
<evidence type="ECO:0000256" key="2">
    <source>
        <dbReference type="ARBA" id="ARBA00006024"/>
    </source>
</evidence>
<evidence type="ECO:0000256" key="4">
    <source>
        <dbReference type="ARBA" id="ARBA00022723"/>
    </source>
</evidence>
<feature type="transmembrane region" description="Helical" evidence="10">
    <location>
        <begin position="346"/>
        <end position="369"/>
    </location>
</feature>
<dbReference type="InterPro" id="IPR023299">
    <property type="entry name" value="ATPase_P-typ_cyto_dom_N"/>
</dbReference>
<keyword evidence="10" id="KW-1003">Cell membrane</keyword>
<keyword evidence="9 10" id="KW-0472">Membrane</keyword>
<dbReference type="SFLD" id="SFLDG00002">
    <property type="entry name" value="C1.7:_P-type_atpase_like"/>
    <property type="match status" value="1"/>
</dbReference>
<dbReference type="InterPro" id="IPR001757">
    <property type="entry name" value="P_typ_ATPase"/>
</dbReference>
<evidence type="ECO:0000256" key="1">
    <source>
        <dbReference type="ARBA" id="ARBA00004127"/>
    </source>
</evidence>
<dbReference type="PROSITE" id="PS00028">
    <property type="entry name" value="ZINC_FINGER_C2H2_1"/>
    <property type="match status" value="1"/>
</dbReference>
<dbReference type="Gene3D" id="3.40.1110.10">
    <property type="entry name" value="Calcium-transporting ATPase, cytoplasmic domain N"/>
    <property type="match status" value="1"/>
</dbReference>
<dbReference type="SUPFAM" id="SSF81653">
    <property type="entry name" value="Calcium ATPase, transduction domain A"/>
    <property type="match status" value="1"/>
</dbReference>
<keyword evidence="8 10" id="KW-1133">Transmembrane helix</keyword>
<dbReference type="InterPro" id="IPR023214">
    <property type="entry name" value="HAD_sf"/>
</dbReference>
<keyword evidence="5 10" id="KW-0547">Nucleotide-binding</keyword>
<dbReference type="InterPro" id="IPR027256">
    <property type="entry name" value="P-typ_ATPase_IB"/>
</dbReference>
<evidence type="ECO:0000256" key="9">
    <source>
        <dbReference type="ARBA" id="ARBA00023136"/>
    </source>
</evidence>
<dbReference type="CDD" id="cd00371">
    <property type="entry name" value="HMA"/>
    <property type="match status" value="1"/>
</dbReference>
<dbReference type="PROSITE" id="PS01047">
    <property type="entry name" value="HMA_1"/>
    <property type="match status" value="1"/>
</dbReference>
<feature type="transmembrane region" description="Helical" evidence="10">
    <location>
        <begin position="281"/>
        <end position="301"/>
    </location>
</feature>
<evidence type="ECO:0000256" key="6">
    <source>
        <dbReference type="ARBA" id="ARBA00022840"/>
    </source>
</evidence>
<dbReference type="Gene3D" id="3.30.70.100">
    <property type="match status" value="1"/>
</dbReference>